<dbReference type="InterPro" id="IPR036691">
    <property type="entry name" value="Endo/exonu/phosph_ase_sf"/>
</dbReference>
<feature type="domain" description="Endonuclease/exonuclease/phosphatase" evidence="2">
    <location>
        <begin position="37"/>
        <end position="134"/>
    </location>
</feature>
<reference evidence="5" key="2">
    <citation type="submission" date="2012-11" db="EMBL/GenBank/DDBJ databases">
        <authorList>
            <person name="Kuo A."/>
            <person name="Curtis B.A."/>
            <person name="Tanifuji G."/>
            <person name="Burki F."/>
            <person name="Gruber A."/>
            <person name="Irimia M."/>
            <person name="Maruyama S."/>
            <person name="Arias M.C."/>
            <person name="Ball S.G."/>
            <person name="Gile G.H."/>
            <person name="Hirakawa Y."/>
            <person name="Hopkins J.F."/>
            <person name="Rensing S.A."/>
            <person name="Schmutz J."/>
            <person name="Symeonidi A."/>
            <person name="Elias M."/>
            <person name="Eveleigh R.J."/>
            <person name="Herman E.K."/>
            <person name="Klute M.J."/>
            <person name="Nakayama T."/>
            <person name="Obornik M."/>
            <person name="Reyes-Prieto A."/>
            <person name="Armbrust E.V."/>
            <person name="Aves S.J."/>
            <person name="Beiko R.G."/>
            <person name="Coutinho P."/>
            <person name="Dacks J.B."/>
            <person name="Durnford D.G."/>
            <person name="Fast N.M."/>
            <person name="Green B.R."/>
            <person name="Grisdale C."/>
            <person name="Hempe F."/>
            <person name="Henrissat B."/>
            <person name="Hoppner M.P."/>
            <person name="Ishida K.-I."/>
            <person name="Kim E."/>
            <person name="Koreny L."/>
            <person name="Kroth P.G."/>
            <person name="Liu Y."/>
            <person name="Malik S.-B."/>
            <person name="Maier U.G."/>
            <person name="McRose D."/>
            <person name="Mock T."/>
            <person name="Neilson J.A."/>
            <person name="Onodera N.T."/>
            <person name="Poole A.M."/>
            <person name="Pritham E.J."/>
            <person name="Richards T.A."/>
            <person name="Rocap G."/>
            <person name="Roy S.W."/>
            <person name="Sarai C."/>
            <person name="Schaack S."/>
            <person name="Shirato S."/>
            <person name="Slamovits C.H."/>
            <person name="Spencer D.F."/>
            <person name="Suzuki S."/>
            <person name="Worden A.Z."/>
            <person name="Zauner S."/>
            <person name="Barry K."/>
            <person name="Bell C."/>
            <person name="Bharti A.K."/>
            <person name="Crow J.A."/>
            <person name="Grimwood J."/>
            <person name="Kramer R."/>
            <person name="Lindquist E."/>
            <person name="Lucas S."/>
            <person name="Salamov A."/>
            <person name="McFadden G.I."/>
            <person name="Lane C.E."/>
            <person name="Keeling P.J."/>
            <person name="Gray M.W."/>
            <person name="Grigoriev I.V."/>
            <person name="Archibald J.M."/>
        </authorList>
    </citation>
    <scope>NUCLEOTIDE SEQUENCE</scope>
    <source>
        <strain evidence="5">CCMP2712</strain>
    </source>
</reference>
<dbReference type="AlphaFoldDB" id="L1IIG9"/>
<evidence type="ECO:0000313" key="3">
    <source>
        <dbReference type="EMBL" id="EKX36026.1"/>
    </source>
</evidence>
<dbReference type="SUPFAM" id="SSF56219">
    <property type="entry name" value="DNase I-like"/>
    <property type="match status" value="1"/>
</dbReference>
<dbReference type="HOGENOM" id="CLU_1698840_0_0_1"/>
<dbReference type="GO" id="GO:0000175">
    <property type="term" value="F:3'-5'-RNA exonuclease activity"/>
    <property type="evidence" value="ECO:0007669"/>
    <property type="project" value="TreeGrafter"/>
</dbReference>
<dbReference type="KEGG" id="gtt:GUITHDRAFT_117815"/>
<dbReference type="PANTHER" id="PTHR12121">
    <property type="entry name" value="CARBON CATABOLITE REPRESSOR PROTEIN 4"/>
    <property type="match status" value="1"/>
</dbReference>
<feature type="region of interest" description="Disordered" evidence="1">
    <location>
        <begin position="1"/>
        <end position="25"/>
    </location>
</feature>
<protein>
    <recommendedName>
        <fullName evidence="2">Endonuclease/exonuclease/phosphatase domain-containing protein</fullName>
    </recommendedName>
</protein>
<evidence type="ECO:0000313" key="5">
    <source>
        <dbReference type="Proteomes" id="UP000011087"/>
    </source>
</evidence>
<organism evidence="3">
    <name type="scientific">Guillardia theta (strain CCMP2712)</name>
    <name type="common">Cryptophyte</name>
    <dbReference type="NCBI Taxonomy" id="905079"/>
    <lineage>
        <taxon>Eukaryota</taxon>
        <taxon>Cryptophyceae</taxon>
        <taxon>Pyrenomonadales</taxon>
        <taxon>Geminigeraceae</taxon>
        <taxon>Guillardia</taxon>
    </lineage>
</organism>
<keyword evidence="5" id="KW-1185">Reference proteome</keyword>
<dbReference type="RefSeq" id="XP_005823006.1">
    <property type="nucleotide sequence ID" value="XM_005822949.1"/>
</dbReference>
<feature type="compositionally biased region" description="Basic residues" evidence="1">
    <location>
        <begin position="1"/>
        <end position="11"/>
    </location>
</feature>
<dbReference type="PaxDb" id="55529-EKX36026"/>
<dbReference type="PANTHER" id="PTHR12121:SF36">
    <property type="entry name" value="ENDONUCLEASE_EXONUCLEASE_PHOSPHATASE DOMAIN-CONTAINING PROTEIN"/>
    <property type="match status" value="1"/>
</dbReference>
<name>L1IIG9_GUITC</name>
<evidence type="ECO:0000256" key="1">
    <source>
        <dbReference type="SAM" id="MobiDB-lite"/>
    </source>
</evidence>
<dbReference type="Gene3D" id="3.60.10.10">
    <property type="entry name" value="Endonuclease/exonuclease/phosphatase"/>
    <property type="match status" value="1"/>
</dbReference>
<dbReference type="eggNOG" id="KOG0620">
    <property type="taxonomic scope" value="Eukaryota"/>
</dbReference>
<dbReference type="Proteomes" id="UP000011087">
    <property type="component" value="Unassembled WGS sequence"/>
</dbReference>
<dbReference type="OrthoDB" id="428734at2759"/>
<gene>
    <name evidence="3" type="ORF">GUITHDRAFT_117815</name>
</gene>
<reference evidence="4" key="3">
    <citation type="submission" date="2015-06" db="UniProtKB">
        <authorList>
            <consortium name="EnsemblProtists"/>
        </authorList>
    </citation>
    <scope>IDENTIFICATION</scope>
</reference>
<dbReference type="InterPro" id="IPR005135">
    <property type="entry name" value="Endo/exonuclease/phosphatase"/>
</dbReference>
<reference evidence="3 5" key="1">
    <citation type="journal article" date="2012" name="Nature">
        <title>Algal genomes reveal evolutionary mosaicism and the fate of nucleomorphs.</title>
        <authorList>
            <consortium name="DOE Joint Genome Institute"/>
            <person name="Curtis B.A."/>
            <person name="Tanifuji G."/>
            <person name="Burki F."/>
            <person name="Gruber A."/>
            <person name="Irimia M."/>
            <person name="Maruyama S."/>
            <person name="Arias M.C."/>
            <person name="Ball S.G."/>
            <person name="Gile G.H."/>
            <person name="Hirakawa Y."/>
            <person name="Hopkins J.F."/>
            <person name="Kuo A."/>
            <person name="Rensing S.A."/>
            <person name="Schmutz J."/>
            <person name="Symeonidi A."/>
            <person name="Elias M."/>
            <person name="Eveleigh R.J."/>
            <person name="Herman E.K."/>
            <person name="Klute M.J."/>
            <person name="Nakayama T."/>
            <person name="Obornik M."/>
            <person name="Reyes-Prieto A."/>
            <person name="Armbrust E.V."/>
            <person name="Aves S.J."/>
            <person name="Beiko R.G."/>
            <person name="Coutinho P."/>
            <person name="Dacks J.B."/>
            <person name="Durnford D.G."/>
            <person name="Fast N.M."/>
            <person name="Green B.R."/>
            <person name="Grisdale C.J."/>
            <person name="Hempel F."/>
            <person name="Henrissat B."/>
            <person name="Hoppner M.P."/>
            <person name="Ishida K."/>
            <person name="Kim E."/>
            <person name="Koreny L."/>
            <person name="Kroth P.G."/>
            <person name="Liu Y."/>
            <person name="Malik S.B."/>
            <person name="Maier U.G."/>
            <person name="McRose D."/>
            <person name="Mock T."/>
            <person name="Neilson J.A."/>
            <person name="Onodera N.T."/>
            <person name="Poole A.M."/>
            <person name="Pritham E.J."/>
            <person name="Richards T.A."/>
            <person name="Rocap G."/>
            <person name="Roy S.W."/>
            <person name="Sarai C."/>
            <person name="Schaack S."/>
            <person name="Shirato S."/>
            <person name="Slamovits C.H."/>
            <person name="Spencer D.F."/>
            <person name="Suzuki S."/>
            <person name="Worden A.Z."/>
            <person name="Zauner S."/>
            <person name="Barry K."/>
            <person name="Bell C."/>
            <person name="Bharti A.K."/>
            <person name="Crow J.A."/>
            <person name="Grimwood J."/>
            <person name="Kramer R."/>
            <person name="Lindquist E."/>
            <person name="Lucas S."/>
            <person name="Salamov A."/>
            <person name="McFadden G.I."/>
            <person name="Lane C.E."/>
            <person name="Keeling P.J."/>
            <person name="Gray M.W."/>
            <person name="Grigoriev I.V."/>
            <person name="Archibald J.M."/>
        </authorList>
    </citation>
    <scope>NUCLEOTIDE SEQUENCE</scope>
    <source>
        <strain evidence="3 5">CCMP2712</strain>
    </source>
</reference>
<dbReference type="Pfam" id="PF03372">
    <property type="entry name" value="Exo_endo_phos"/>
    <property type="match status" value="1"/>
</dbReference>
<dbReference type="EMBL" id="JH993080">
    <property type="protein sequence ID" value="EKX36026.1"/>
    <property type="molecule type" value="Genomic_DNA"/>
</dbReference>
<dbReference type="InterPro" id="IPR050410">
    <property type="entry name" value="CCR4/nocturin_mRNA_transcr"/>
</dbReference>
<sequence>MHLRRWKRMSRGGKEPRGSQQQGTEDVKGVETLKVVSYNVLAESLEEITTSGLDCRIACWKHRSRLIKDELKRWDADIVCLQEVDHFDDFFMKVLGKWGYEGRFLKRTGDKRDGCAIFWRQSKLRLNRVHNLQFNVSPYFDRHAEAVWRGVVCSD</sequence>
<dbReference type="EnsemblProtists" id="EKX36026">
    <property type="protein sequence ID" value="EKX36026"/>
    <property type="gene ID" value="GUITHDRAFT_117815"/>
</dbReference>
<proteinExistence type="predicted"/>
<dbReference type="GeneID" id="17292767"/>
<evidence type="ECO:0000259" key="2">
    <source>
        <dbReference type="Pfam" id="PF03372"/>
    </source>
</evidence>
<evidence type="ECO:0000313" key="4">
    <source>
        <dbReference type="EnsemblProtists" id="EKX36026"/>
    </source>
</evidence>
<accession>L1IIG9</accession>